<accession>A0A1Q3BYW6</accession>
<protein>
    <recommendedName>
        <fullName evidence="3">Mitochondrial protein</fullName>
    </recommendedName>
</protein>
<reference evidence="2" key="1">
    <citation type="submission" date="2016-04" db="EMBL/GenBank/DDBJ databases">
        <title>Cephalotus genome sequencing.</title>
        <authorList>
            <person name="Fukushima K."/>
            <person name="Hasebe M."/>
            <person name="Fang X."/>
        </authorList>
    </citation>
    <scope>NUCLEOTIDE SEQUENCE [LARGE SCALE GENOMIC DNA]</scope>
    <source>
        <strain evidence="2">cv. St1</strain>
    </source>
</reference>
<evidence type="ECO:0008006" key="3">
    <source>
        <dbReference type="Google" id="ProtNLM"/>
    </source>
</evidence>
<dbReference type="Proteomes" id="UP000187406">
    <property type="component" value="Unassembled WGS sequence"/>
</dbReference>
<dbReference type="PANTHER" id="PTHR11439:SF524">
    <property type="entry name" value="RNA-DIRECTED DNA POLYMERASE, PROTEIN KINASE RLK-PELLE-DLSV FAMILY"/>
    <property type="match status" value="1"/>
</dbReference>
<sequence>MSIKPSQSSYCTTEQVDAPQYRSIMGALQYPTITHPCLSFAINEVCQYMHCPTGLHFQMMKRILSYINGSRDTSNLTIRLQSSLNLYAFLDSNWARCRDTQRSTTRFCTFLGYNLISWSAKKQPTIAGSSIKTEYRAMTSTTPELTWLSFILHNIGVSQPHPSLLFCDNISALYMTVNHVFHARYRTGLSLCERKSSYWFYCYQICSFKWSTSIYIYEAFTS</sequence>
<dbReference type="OrthoDB" id="1931513at2759"/>
<gene>
    <name evidence="1" type="ORF">CFOL_v3_16644</name>
</gene>
<comment type="caution">
    <text evidence="1">The sequence shown here is derived from an EMBL/GenBank/DDBJ whole genome shotgun (WGS) entry which is preliminary data.</text>
</comment>
<organism evidence="1 2">
    <name type="scientific">Cephalotus follicularis</name>
    <name type="common">Albany pitcher plant</name>
    <dbReference type="NCBI Taxonomy" id="3775"/>
    <lineage>
        <taxon>Eukaryota</taxon>
        <taxon>Viridiplantae</taxon>
        <taxon>Streptophyta</taxon>
        <taxon>Embryophyta</taxon>
        <taxon>Tracheophyta</taxon>
        <taxon>Spermatophyta</taxon>
        <taxon>Magnoliopsida</taxon>
        <taxon>eudicotyledons</taxon>
        <taxon>Gunneridae</taxon>
        <taxon>Pentapetalae</taxon>
        <taxon>rosids</taxon>
        <taxon>fabids</taxon>
        <taxon>Oxalidales</taxon>
        <taxon>Cephalotaceae</taxon>
        <taxon>Cephalotus</taxon>
    </lineage>
</organism>
<dbReference type="PANTHER" id="PTHR11439">
    <property type="entry name" value="GAG-POL-RELATED RETROTRANSPOSON"/>
    <property type="match status" value="1"/>
</dbReference>
<dbReference type="InParanoid" id="A0A1Q3BYW6"/>
<evidence type="ECO:0000313" key="1">
    <source>
        <dbReference type="EMBL" id="GAV73157.1"/>
    </source>
</evidence>
<dbReference type="STRING" id="3775.A0A1Q3BYW6"/>
<dbReference type="CDD" id="cd09272">
    <property type="entry name" value="RNase_HI_RT_Ty1"/>
    <property type="match status" value="1"/>
</dbReference>
<dbReference type="EMBL" id="BDDD01001077">
    <property type="protein sequence ID" value="GAV73157.1"/>
    <property type="molecule type" value="Genomic_DNA"/>
</dbReference>
<name>A0A1Q3BYW6_CEPFO</name>
<dbReference type="AlphaFoldDB" id="A0A1Q3BYW6"/>
<keyword evidence="2" id="KW-1185">Reference proteome</keyword>
<evidence type="ECO:0000313" key="2">
    <source>
        <dbReference type="Proteomes" id="UP000187406"/>
    </source>
</evidence>
<proteinExistence type="predicted"/>